<dbReference type="InterPro" id="IPR011054">
    <property type="entry name" value="Rudment_hybrid_motif"/>
</dbReference>
<dbReference type="InterPro" id="IPR011053">
    <property type="entry name" value="Single_hybrid_motif"/>
</dbReference>
<evidence type="ECO:0000313" key="8">
    <source>
        <dbReference type="Proteomes" id="UP000288805"/>
    </source>
</evidence>
<comment type="caution">
    <text evidence="7">The sequence shown here is derived from an EMBL/GenBank/DDBJ whole genome shotgun (WGS) entry which is preliminary data.</text>
</comment>
<keyword evidence="2" id="KW-0547">Nucleotide-binding</keyword>
<evidence type="ECO:0000256" key="2">
    <source>
        <dbReference type="ARBA" id="ARBA00022741"/>
    </source>
</evidence>
<dbReference type="PROSITE" id="PS50968">
    <property type="entry name" value="BIOTINYL_LIPOYL"/>
    <property type="match status" value="1"/>
</dbReference>
<reference evidence="7 8" key="1">
    <citation type="journal article" date="2018" name="PLoS Genet.">
        <title>Population sequencing reveals clonal diversity and ancestral inbreeding in the grapevine cultivar Chardonnay.</title>
        <authorList>
            <person name="Roach M.J."/>
            <person name="Johnson D.L."/>
            <person name="Bohlmann J."/>
            <person name="van Vuuren H.J."/>
            <person name="Jones S.J."/>
            <person name="Pretorius I.S."/>
            <person name="Schmidt S.A."/>
            <person name="Borneman A.R."/>
        </authorList>
    </citation>
    <scope>NUCLEOTIDE SEQUENCE [LARGE SCALE GENOMIC DNA]</scope>
    <source>
        <strain evidence="8">cv. Chardonnay</strain>
        <tissue evidence="7">Leaf</tissue>
    </source>
</reference>
<evidence type="ECO:0000313" key="7">
    <source>
        <dbReference type="EMBL" id="RVW54713.1"/>
    </source>
</evidence>
<name>A0A438F431_VITVI</name>
<evidence type="ECO:0000256" key="1">
    <source>
        <dbReference type="ARBA" id="ARBA00022598"/>
    </source>
</evidence>
<dbReference type="EMBL" id="QGNW01001125">
    <property type="protein sequence ID" value="RVW54713.1"/>
    <property type="molecule type" value="Genomic_DNA"/>
</dbReference>
<proteinExistence type="predicted"/>
<dbReference type="Gene3D" id="3.30.470.20">
    <property type="entry name" value="ATP-grasp fold, B domain"/>
    <property type="match status" value="1"/>
</dbReference>
<feature type="domain" description="Lipoyl-binding" evidence="5">
    <location>
        <begin position="358"/>
        <end position="438"/>
    </location>
</feature>
<dbReference type="InterPro" id="IPR005482">
    <property type="entry name" value="Biotin_COase_C"/>
</dbReference>
<dbReference type="SMART" id="SM00878">
    <property type="entry name" value="Biotin_carb_C"/>
    <property type="match status" value="1"/>
</dbReference>
<dbReference type="AlphaFoldDB" id="A0A438F431"/>
<evidence type="ECO:0000259" key="6">
    <source>
        <dbReference type="PROSITE" id="PS50979"/>
    </source>
</evidence>
<accession>A0A438F431</accession>
<feature type="domain" description="Biotin carboxylation" evidence="6">
    <location>
        <begin position="1"/>
        <end position="182"/>
    </location>
</feature>
<evidence type="ECO:0000259" key="5">
    <source>
        <dbReference type="PROSITE" id="PS50968"/>
    </source>
</evidence>
<dbReference type="InterPro" id="IPR050856">
    <property type="entry name" value="Biotin_carboxylase_complex"/>
</dbReference>
<keyword evidence="1" id="KW-0436">Ligase</keyword>
<evidence type="ECO:0000256" key="4">
    <source>
        <dbReference type="ARBA" id="ARBA00023267"/>
    </source>
</evidence>
<dbReference type="SUPFAM" id="SSF51246">
    <property type="entry name" value="Rudiment single hybrid motif"/>
    <property type="match status" value="2"/>
</dbReference>
<dbReference type="PANTHER" id="PTHR18866:SF33">
    <property type="entry name" value="METHYLCROTONOYL-COA CARBOXYLASE SUBUNIT ALPHA, MITOCHONDRIAL-RELATED"/>
    <property type="match status" value="1"/>
</dbReference>
<sequence length="505" mass="56230">MIQTLCHAFEARIYAENVSKDFFQPLEFFIIIVLSQSLQQVETGVEQGDTVSMHYDPMIAKLVVWGENRAAALVKMKDCLSNFSIAHLSLAPIPEIASDGSFIGYLWDMINLFAKFELEDILDGPFDMMLQVFLNPSLTNNDIVFFQVAGLPTNINFLQKLANHWAFENGKVETHFIEHFKDDLFVDPSNLLLANEAYDAAKFSAVLIAACVCEKERCNLKESPPGGKSSLSIWYAYPPFRVHHSARRTMELDWDNEYDSSSSKLLTFSITFQPDGNYLIETGEENSPDWEVKVAHLGNSDFRVEVDGVSRDVSLAVYSKDQTKHFHIWHGSHHHTFRQRVGLQLSADDEVQHKPSFEATSHPPGTVVAPMAGLVVKVLVKDGTKVEEGQPILVLEAMKMEVCAKAACCEAPSGGHVHGLQVTAGQQVSDGSFLFSVQENDKVENMVMARPPGKDSIFLWGNILGKPALYGGQVGELEFGIISRDGFKVLVNFALSWLPNSVRNN</sequence>
<keyword evidence="3" id="KW-0067">ATP-binding</keyword>
<dbReference type="InterPro" id="IPR011764">
    <property type="entry name" value="Biotin_carboxylation_dom"/>
</dbReference>
<gene>
    <name evidence="7" type="primary">MCCA_1</name>
    <name evidence="7" type="ORF">CK203_071976</name>
</gene>
<organism evidence="7 8">
    <name type="scientific">Vitis vinifera</name>
    <name type="common">Grape</name>
    <dbReference type="NCBI Taxonomy" id="29760"/>
    <lineage>
        <taxon>Eukaryota</taxon>
        <taxon>Viridiplantae</taxon>
        <taxon>Streptophyta</taxon>
        <taxon>Embryophyta</taxon>
        <taxon>Tracheophyta</taxon>
        <taxon>Spermatophyta</taxon>
        <taxon>Magnoliopsida</taxon>
        <taxon>eudicotyledons</taxon>
        <taxon>Gunneridae</taxon>
        <taxon>Pentapetalae</taxon>
        <taxon>rosids</taxon>
        <taxon>Vitales</taxon>
        <taxon>Vitaceae</taxon>
        <taxon>Viteae</taxon>
        <taxon>Vitis</taxon>
    </lineage>
</organism>
<protein>
    <submittedName>
        <fullName evidence="7">Methylcrotonoyl-CoA carboxylase subunit alpha, mitochondrial</fullName>
    </submittedName>
</protein>
<dbReference type="PANTHER" id="PTHR18866">
    <property type="entry name" value="CARBOXYLASE:PYRUVATE/ACETYL-COA/PROPIONYL-COA CARBOXYLASE"/>
    <property type="match status" value="1"/>
</dbReference>
<dbReference type="GO" id="GO:0005524">
    <property type="term" value="F:ATP binding"/>
    <property type="evidence" value="ECO:0007669"/>
    <property type="project" value="UniProtKB-KW"/>
</dbReference>
<dbReference type="Gene3D" id="2.40.50.100">
    <property type="match status" value="1"/>
</dbReference>
<dbReference type="Pfam" id="PF00364">
    <property type="entry name" value="Biotin_lipoyl"/>
    <property type="match status" value="1"/>
</dbReference>
<dbReference type="InterPro" id="IPR000089">
    <property type="entry name" value="Biotin_lipoyl"/>
</dbReference>
<dbReference type="Pfam" id="PF19331">
    <property type="entry name" value="MCCA_BT"/>
    <property type="match status" value="1"/>
</dbReference>
<dbReference type="SUPFAM" id="SSF51230">
    <property type="entry name" value="Single hybrid motif"/>
    <property type="match status" value="1"/>
</dbReference>
<keyword evidence="4" id="KW-0092">Biotin</keyword>
<dbReference type="CDD" id="cd06850">
    <property type="entry name" value="biotinyl_domain"/>
    <property type="match status" value="1"/>
</dbReference>
<dbReference type="PROSITE" id="PS50979">
    <property type="entry name" value="BC"/>
    <property type="match status" value="1"/>
</dbReference>
<dbReference type="InterPro" id="IPR045774">
    <property type="entry name" value="MCCA_BT_dom"/>
</dbReference>
<dbReference type="GO" id="GO:0016874">
    <property type="term" value="F:ligase activity"/>
    <property type="evidence" value="ECO:0007669"/>
    <property type="project" value="UniProtKB-KW"/>
</dbReference>
<dbReference type="Pfam" id="PF02785">
    <property type="entry name" value="Biotin_carb_C"/>
    <property type="match status" value="1"/>
</dbReference>
<dbReference type="Proteomes" id="UP000288805">
    <property type="component" value="Unassembled WGS sequence"/>
</dbReference>
<evidence type="ECO:0000256" key="3">
    <source>
        <dbReference type="ARBA" id="ARBA00022840"/>
    </source>
</evidence>